<feature type="transmembrane region" description="Helical" evidence="1">
    <location>
        <begin position="152"/>
        <end position="172"/>
    </location>
</feature>
<dbReference type="SUPFAM" id="SSF103481">
    <property type="entry name" value="Multidrug resistance efflux transporter EmrE"/>
    <property type="match status" value="2"/>
</dbReference>
<dbReference type="InterPro" id="IPR000620">
    <property type="entry name" value="EamA_dom"/>
</dbReference>
<dbReference type="PANTHER" id="PTHR22911:SF137">
    <property type="entry name" value="SOLUTE CARRIER FAMILY 35 MEMBER G2-RELATED"/>
    <property type="match status" value="1"/>
</dbReference>
<comment type="caution">
    <text evidence="3">The sequence shown here is derived from an EMBL/GenBank/DDBJ whole genome shotgun (WGS) entry which is preliminary data.</text>
</comment>
<feature type="transmembrane region" description="Helical" evidence="1">
    <location>
        <begin position="125"/>
        <end position="146"/>
    </location>
</feature>
<keyword evidence="4" id="KW-1185">Reference proteome</keyword>
<evidence type="ECO:0000256" key="1">
    <source>
        <dbReference type="SAM" id="Phobius"/>
    </source>
</evidence>
<evidence type="ECO:0000259" key="2">
    <source>
        <dbReference type="Pfam" id="PF00892"/>
    </source>
</evidence>
<reference evidence="3 4" key="1">
    <citation type="submission" date="2022-10" db="EMBL/GenBank/DDBJ databases">
        <title>Pararhodobacter sp. nov., isolated from marine algae.</title>
        <authorList>
            <person name="Choi B.J."/>
            <person name="Kim J.M."/>
            <person name="Lee J.K."/>
            <person name="Choi D.G."/>
            <person name="Jeon C.O."/>
        </authorList>
    </citation>
    <scope>NUCLEOTIDE SEQUENCE [LARGE SCALE GENOMIC DNA]</scope>
    <source>
        <strain evidence="3 4">ZQ420</strain>
    </source>
</reference>
<feature type="domain" description="EamA" evidence="2">
    <location>
        <begin position="14"/>
        <end position="140"/>
    </location>
</feature>
<feature type="transmembrane region" description="Helical" evidence="1">
    <location>
        <begin position="9"/>
        <end position="30"/>
    </location>
</feature>
<protein>
    <submittedName>
        <fullName evidence="3">DMT family transporter</fullName>
    </submittedName>
</protein>
<keyword evidence="1" id="KW-1133">Transmembrane helix</keyword>
<feature type="transmembrane region" description="Helical" evidence="1">
    <location>
        <begin position="179"/>
        <end position="200"/>
    </location>
</feature>
<name>A0ABT3GTW3_9RHOB</name>
<keyword evidence="1" id="KW-0472">Membrane</keyword>
<feature type="transmembrane region" description="Helical" evidence="1">
    <location>
        <begin position="69"/>
        <end position="87"/>
    </location>
</feature>
<evidence type="ECO:0000313" key="3">
    <source>
        <dbReference type="EMBL" id="MCW1930972.1"/>
    </source>
</evidence>
<keyword evidence="1" id="KW-0812">Transmembrane</keyword>
<feature type="transmembrane region" description="Helical" evidence="1">
    <location>
        <begin position="99"/>
        <end position="118"/>
    </location>
</feature>
<dbReference type="PANTHER" id="PTHR22911">
    <property type="entry name" value="ACYL-MALONYL CONDENSING ENZYME-RELATED"/>
    <property type="match status" value="1"/>
</dbReference>
<dbReference type="RefSeq" id="WP_264504134.1">
    <property type="nucleotide sequence ID" value="NZ_JAPDFL010000001.1"/>
</dbReference>
<dbReference type="Gene3D" id="1.10.3730.20">
    <property type="match status" value="1"/>
</dbReference>
<dbReference type="Proteomes" id="UP001208938">
    <property type="component" value="Unassembled WGS sequence"/>
</dbReference>
<accession>A0ABT3GTW3</accession>
<feature type="transmembrane region" description="Helical" evidence="1">
    <location>
        <begin position="212"/>
        <end position="233"/>
    </location>
</feature>
<feature type="transmembrane region" description="Helical" evidence="1">
    <location>
        <begin position="245"/>
        <end position="263"/>
    </location>
</feature>
<evidence type="ECO:0000313" key="4">
    <source>
        <dbReference type="Proteomes" id="UP001208938"/>
    </source>
</evidence>
<feature type="transmembrane region" description="Helical" evidence="1">
    <location>
        <begin position="42"/>
        <end position="62"/>
    </location>
</feature>
<feature type="transmembrane region" description="Helical" evidence="1">
    <location>
        <begin position="269"/>
        <end position="287"/>
    </location>
</feature>
<proteinExistence type="predicted"/>
<dbReference type="InterPro" id="IPR037185">
    <property type="entry name" value="EmrE-like"/>
</dbReference>
<dbReference type="Pfam" id="PF00892">
    <property type="entry name" value="EamA"/>
    <property type="match status" value="1"/>
</dbReference>
<sequence>MRNLPTPGLGLATLGVVFASVCFGLVPLFARSLTDAGMPPHAVAFARYLLASALLALLAWRVRDQGRTLFWALGVGVLMGLGWTSYVSAVQMVPVSTAGVLYMTYPAFALLFAWLLFGERPAGRAIFGAAMIVAAAALVTTPGAVAPELLPALLLSLAAPAGFGLGIAVLVHRLNTIPVLVRIGVVSLGSVLGLLPLVLATPVAQLLPVDGYGWLMVLGIGLGTALVPQLFYVLCSPIVGTARTAMAGSIELPVMFAVGWLGFGESLHPAQAVACVLVLAAILLTPARQPRSIAAEHD</sequence>
<gene>
    <name evidence="3" type="ORF">OKW52_01470</name>
</gene>
<dbReference type="EMBL" id="JAPDFL010000001">
    <property type="protein sequence ID" value="MCW1930972.1"/>
    <property type="molecule type" value="Genomic_DNA"/>
</dbReference>
<organism evidence="3 4">
    <name type="scientific">Pararhodobacter zhoushanensis</name>
    <dbReference type="NCBI Taxonomy" id="2479545"/>
    <lineage>
        <taxon>Bacteria</taxon>
        <taxon>Pseudomonadati</taxon>
        <taxon>Pseudomonadota</taxon>
        <taxon>Alphaproteobacteria</taxon>
        <taxon>Rhodobacterales</taxon>
        <taxon>Paracoccaceae</taxon>
        <taxon>Pararhodobacter</taxon>
    </lineage>
</organism>